<dbReference type="Pfam" id="PF20979">
    <property type="entry name" value="Arginosuc_syn_C"/>
    <property type="match status" value="1"/>
</dbReference>
<sequence length="420" mass="46726">MAKKVVLAYSGGLDTTTIIPWLKENYDYEIIAVCVNVGQGIDELDNLEAKAIQSGASKVYVKDVVEEFIESYIWPTLKANAIYENQYLLGTCMARPLIAKVLVDIAELEGAEAICHGATGKGNDQVRFELAIKALNPDLKIVAPWRLWDIKSREDAIEYCHARGINLPFTAEQSYSRDKNIWHLSHEGLEIEDPTMETDYKKILKMSNVPEDAPDTPEYLTIDFEAGIPVKVNGVSMNALEIMETLNKIGGTHAIGTVDLIENRIVGMKSRGIYETPGGTLLYKAHEALEHICLDRDTYSFKSIVAEKFADLLYNGQWFSPLREALSQFVDSTQETVTGSVKMKLYKGNCTLAGTTSAYALYNASISSFTTGDLYNHHDAEGFINLYGLPMTVRALMKRAEGEVKKAAFPDPDRGNQEIR</sequence>
<dbReference type="EMBL" id="JADKNH010000014">
    <property type="protein sequence ID" value="MBF4695239.1"/>
    <property type="molecule type" value="Genomic_DNA"/>
</dbReference>
<comment type="caution">
    <text evidence="8">Lacks conserved residue(s) required for the propagation of feature annotation.</text>
</comment>
<evidence type="ECO:0000313" key="12">
    <source>
        <dbReference type="Proteomes" id="UP000614200"/>
    </source>
</evidence>
<dbReference type="InterPro" id="IPR023434">
    <property type="entry name" value="Arginosuc_synth_type_1_subfam"/>
</dbReference>
<feature type="binding site" evidence="8">
    <location>
        <position position="262"/>
    </location>
    <ligand>
        <name>L-citrulline</name>
        <dbReference type="ChEBI" id="CHEBI:57743"/>
    </ligand>
</feature>
<dbReference type="Gene3D" id="3.90.1260.10">
    <property type="entry name" value="Argininosuccinate synthetase, chain A, domain 2"/>
    <property type="match status" value="1"/>
</dbReference>
<evidence type="ECO:0000256" key="4">
    <source>
        <dbReference type="ARBA" id="ARBA00022598"/>
    </source>
</evidence>
<gene>
    <name evidence="8" type="primary">argG</name>
    <name evidence="11" type="ORF">ISU02_19255</name>
</gene>
<evidence type="ECO:0000313" key="11">
    <source>
        <dbReference type="EMBL" id="MBF4695239.1"/>
    </source>
</evidence>
<dbReference type="HAMAP" id="MF_00005">
    <property type="entry name" value="Arg_succ_synth_type1"/>
    <property type="match status" value="1"/>
</dbReference>
<reference evidence="11 12" key="1">
    <citation type="submission" date="2020-11" db="EMBL/GenBank/DDBJ databases">
        <title>Fusibacter basophilias sp. nov.</title>
        <authorList>
            <person name="Qiu D."/>
        </authorList>
    </citation>
    <scope>NUCLEOTIDE SEQUENCE [LARGE SCALE GENOMIC DNA]</scope>
    <source>
        <strain evidence="11 12">Q10-2</strain>
    </source>
</reference>
<keyword evidence="8" id="KW-0963">Cytoplasm</keyword>
<evidence type="ECO:0000256" key="1">
    <source>
        <dbReference type="ARBA" id="ARBA00004967"/>
    </source>
</evidence>
<keyword evidence="7 8" id="KW-0067">ATP-binding</keyword>
<comment type="subunit">
    <text evidence="8">Homotetramer.</text>
</comment>
<dbReference type="EC" id="6.3.4.5" evidence="2 8"/>
<evidence type="ECO:0000259" key="10">
    <source>
        <dbReference type="Pfam" id="PF20979"/>
    </source>
</evidence>
<dbReference type="InterPro" id="IPR048267">
    <property type="entry name" value="Arginosuc_syn_N"/>
</dbReference>
<dbReference type="RefSeq" id="WP_194703482.1">
    <property type="nucleotide sequence ID" value="NZ_JADKNH010000014.1"/>
</dbReference>
<dbReference type="NCBIfam" id="TIGR00032">
    <property type="entry name" value="argG"/>
    <property type="match status" value="1"/>
</dbReference>
<comment type="caution">
    <text evidence="11">The sequence shown here is derived from an EMBL/GenBank/DDBJ whole genome shotgun (WGS) entry which is preliminary data.</text>
</comment>
<feature type="domain" description="Arginosuccinate synthase C-terminal" evidence="10">
    <location>
        <begin position="175"/>
        <end position="392"/>
    </location>
</feature>
<dbReference type="InterPro" id="IPR018223">
    <property type="entry name" value="Arginosuc_synth_CS"/>
</dbReference>
<dbReference type="InterPro" id="IPR001518">
    <property type="entry name" value="Arginosuc_synth"/>
</dbReference>
<dbReference type="PANTHER" id="PTHR11587">
    <property type="entry name" value="ARGININOSUCCINATE SYNTHASE"/>
    <property type="match status" value="1"/>
</dbReference>
<comment type="pathway">
    <text evidence="1 8">Amino-acid biosynthesis; L-arginine biosynthesis; L-arginine from L-ornithine and carbamoyl phosphate: step 2/3.</text>
</comment>
<protein>
    <recommendedName>
        <fullName evidence="2 8">Argininosuccinate synthase</fullName>
        <ecNumber evidence="2 8">6.3.4.5</ecNumber>
    </recommendedName>
    <alternativeName>
        <fullName evidence="8">Citrulline--aspartate ligase</fullName>
    </alternativeName>
</protein>
<comment type="catalytic activity">
    <reaction evidence="8">
        <text>L-citrulline + L-aspartate + ATP = 2-(N(omega)-L-arginino)succinate + AMP + diphosphate + H(+)</text>
        <dbReference type="Rhea" id="RHEA:10932"/>
        <dbReference type="ChEBI" id="CHEBI:15378"/>
        <dbReference type="ChEBI" id="CHEBI:29991"/>
        <dbReference type="ChEBI" id="CHEBI:30616"/>
        <dbReference type="ChEBI" id="CHEBI:33019"/>
        <dbReference type="ChEBI" id="CHEBI:57472"/>
        <dbReference type="ChEBI" id="CHEBI:57743"/>
        <dbReference type="ChEBI" id="CHEBI:456215"/>
        <dbReference type="EC" id="6.3.4.5"/>
    </reaction>
</comment>
<keyword evidence="6 8" id="KW-0547">Nucleotide-binding</keyword>
<feature type="domain" description="Arginosuccinate synthase-like N-terminal" evidence="9">
    <location>
        <begin position="4"/>
        <end position="165"/>
    </location>
</feature>
<evidence type="ECO:0000256" key="6">
    <source>
        <dbReference type="ARBA" id="ARBA00022741"/>
    </source>
</evidence>
<evidence type="ECO:0000256" key="8">
    <source>
        <dbReference type="HAMAP-Rule" id="MF_00005"/>
    </source>
</evidence>
<dbReference type="NCBIfam" id="NF001770">
    <property type="entry name" value="PRK00509.1"/>
    <property type="match status" value="1"/>
</dbReference>
<feature type="binding site" evidence="8">
    <location>
        <position position="127"/>
    </location>
    <ligand>
        <name>L-citrulline</name>
        <dbReference type="ChEBI" id="CHEBI:57743"/>
    </ligand>
</feature>
<organism evidence="11 12">
    <name type="scientific">Fusibacter ferrireducens</name>
    <dbReference type="NCBI Taxonomy" id="2785058"/>
    <lineage>
        <taxon>Bacteria</taxon>
        <taxon>Bacillati</taxon>
        <taxon>Bacillota</taxon>
        <taxon>Clostridia</taxon>
        <taxon>Eubacteriales</taxon>
        <taxon>Eubacteriales Family XII. Incertae Sedis</taxon>
        <taxon>Fusibacter</taxon>
    </lineage>
</organism>
<feature type="binding site" evidence="8">
    <location>
        <position position="87"/>
    </location>
    <ligand>
        <name>L-citrulline</name>
        <dbReference type="ChEBI" id="CHEBI:57743"/>
    </ligand>
</feature>
<dbReference type="PROSITE" id="PS00564">
    <property type="entry name" value="ARGININOSUCCIN_SYN_1"/>
    <property type="match status" value="1"/>
</dbReference>
<dbReference type="CDD" id="cd01999">
    <property type="entry name" value="ASS"/>
    <property type="match status" value="1"/>
</dbReference>
<name>A0ABS0A039_9FIRM</name>
<feature type="binding site" evidence="8">
    <location>
        <begin position="8"/>
        <end position="16"/>
    </location>
    <ligand>
        <name>ATP</name>
        <dbReference type="ChEBI" id="CHEBI:30616"/>
    </ligand>
</feature>
<keyword evidence="4 8" id="KW-0436">Ligase</keyword>
<dbReference type="PANTHER" id="PTHR11587:SF2">
    <property type="entry name" value="ARGININOSUCCINATE SYNTHASE"/>
    <property type="match status" value="1"/>
</dbReference>
<evidence type="ECO:0000256" key="5">
    <source>
        <dbReference type="ARBA" id="ARBA00022605"/>
    </source>
</evidence>
<keyword evidence="12" id="KW-1185">Reference proteome</keyword>
<dbReference type="Pfam" id="PF00764">
    <property type="entry name" value="Arginosuc_synth"/>
    <property type="match status" value="1"/>
</dbReference>
<dbReference type="SUPFAM" id="SSF69864">
    <property type="entry name" value="Argininosuccinate synthetase, C-terminal domain"/>
    <property type="match status" value="1"/>
</dbReference>
<keyword evidence="5 8" id="KW-0028">Amino-acid biosynthesis</keyword>
<feature type="binding site" evidence="8">
    <location>
        <position position="176"/>
    </location>
    <ligand>
        <name>L-citrulline</name>
        <dbReference type="ChEBI" id="CHEBI:57743"/>
    </ligand>
</feature>
<comment type="subcellular location">
    <subcellularLocation>
        <location evidence="8">Cytoplasm</location>
    </subcellularLocation>
</comment>
<dbReference type="InterPro" id="IPR014729">
    <property type="entry name" value="Rossmann-like_a/b/a_fold"/>
</dbReference>
<dbReference type="SUPFAM" id="SSF52402">
    <property type="entry name" value="Adenine nucleotide alpha hydrolases-like"/>
    <property type="match status" value="1"/>
</dbReference>
<dbReference type="InterPro" id="IPR048268">
    <property type="entry name" value="Arginosuc_syn_C"/>
</dbReference>
<dbReference type="Gene3D" id="1.20.5.470">
    <property type="entry name" value="Single helix bin"/>
    <property type="match status" value="1"/>
</dbReference>
<feature type="binding site" evidence="8">
    <location>
        <position position="123"/>
    </location>
    <ligand>
        <name>L-aspartate</name>
        <dbReference type="ChEBI" id="CHEBI:29991"/>
    </ligand>
</feature>
<evidence type="ECO:0000256" key="3">
    <source>
        <dbReference type="ARBA" id="ARBA00022571"/>
    </source>
</evidence>
<dbReference type="Gene3D" id="3.40.50.620">
    <property type="entry name" value="HUPs"/>
    <property type="match status" value="1"/>
</dbReference>
<comment type="similarity">
    <text evidence="8">Belongs to the argininosuccinate synthase family. Type 1 subfamily.</text>
</comment>
<feature type="binding site" evidence="8">
    <location>
        <position position="124"/>
    </location>
    <ligand>
        <name>L-aspartate</name>
        <dbReference type="ChEBI" id="CHEBI:29991"/>
    </ligand>
</feature>
<dbReference type="PROSITE" id="PS00565">
    <property type="entry name" value="ARGININOSUCCIN_SYN_2"/>
    <property type="match status" value="1"/>
</dbReference>
<dbReference type="InterPro" id="IPR024074">
    <property type="entry name" value="AS_cat/multimer_dom_body"/>
</dbReference>
<evidence type="ECO:0000259" key="9">
    <source>
        <dbReference type="Pfam" id="PF00764"/>
    </source>
</evidence>
<dbReference type="GO" id="GO:0004055">
    <property type="term" value="F:argininosuccinate synthase activity"/>
    <property type="evidence" value="ECO:0007669"/>
    <property type="project" value="UniProtKB-EC"/>
</dbReference>
<feature type="binding site" evidence="8">
    <location>
        <position position="119"/>
    </location>
    <ligand>
        <name>L-aspartate</name>
        <dbReference type="ChEBI" id="CHEBI:29991"/>
    </ligand>
</feature>
<feature type="binding site" evidence="8">
    <location>
        <position position="123"/>
    </location>
    <ligand>
        <name>L-citrulline</name>
        <dbReference type="ChEBI" id="CHEBI:57743"/>
    </ligand>
</feature>
<evidence type="ECO:0000256" key="2">
    <source>
        <dbReference type="ARBA" id="ARBA00012286"/>
    </source>
</evidence>
<feature type="binding site" evidence="8">
    <location>
        <position position="117"/>
    </location>
    <ligand>
        <name>ATP</name>
        <dbReference type="ChEBI" id="CHEBI:30616"/>
    </ligand>
</feature>
<feature type="binding site" evidence="8">
    <location>
        <position position="185"/>
    </location>
    <ligand>
        <name>L-citrulline</name>
        <dbReference type="ChEBI" id="CHEBI:57743"/>
    </ligand>
</feature>
<dbReference type="Proteomes" id="UP000614200">
    <property type="component" value="Unassembled WGS sequence"/>
</dbReference>
<proteinExistence type="inferred from homology"/>
<feature type="binding site" evidence="8">
    <location>
        <position position="274"/>
    </location>
    <ligand>
        <name>L-citrulline</name>
        <dbReference type="ChEBI" id="CHEBI:57743"/>
    </ligand>
</feature>
<keyword evidence="3 8" id="KW-0055">Arginine biosynthesis</keyword>
<accession>A0ABS0A039</accession>
<evidence type="ECO:0000256" key="7">
    <source>
        <dbReference type="ARBA" id="ARBA00022840"/>
    </source>
</evidence>